<dbReference type="InterPro" id="IPR020895">
    <property type="entry name" value="Frataxin_CS"/>
</dbReference>
<dbReference type="AlphaFoldDB" id="V5U3Z9"/>
<dbReference type="Gene3D" id="3.30.920.10">
    <property type="entry name" value="Frataxin/CyaY"/>
    <property type="match status" value="1"/>
</dbReference>
<protein>
    <recommendedName>
        <fullName evidence="4">Iron-sulfur cluster assembly protein CyaY</fullName>
    </recommendedName>
</protein>
<proteinExistence type="inferred from homology"/>
<keyword evidence="3 4" id="KW-0408">Iron</keyword>
<dbReference type="PANTHER" id="PTHR16821">
    <property type="entry name" value="FRATAXIN"/>
    <property type="match status" value="1"/>
</dbReference>
<sequence length="157" mass="18000">MFIHLFSIIAGEDAKARVCVTPDDTKAVPPAGFYSRLLLLYCRHRVQQETNMNDSEFHRLADGLWMTIEERLDAWDGDSDIDCEINGGVLTLSFENGSKIIINRQEPLHQVWLATKQGGYHFDYKNDEWICDRSGERFWDLLETAATQQAGEAVSFR</sequence>
<evidence type="ECO:0000256" key="1">
    <source>
        <dbReference type="ARBA" id="ARBA00008183"/>
    </source>
</evidence>
<organism evidence="5 6">
    <name type="scientific">Cronobacter malonaticus</name>
    <dbReference type="NCBI Taxonomy" id="413503"/>
    <lineage>
        <taxon>Bacteria</taxon>
        <taxon>Pseudomonadati</taxon>
        <taxon>Pseudomonadota</taxon>
        <taxon>Gammaproteobacteria</taxon>
        <taxon>Enterobacterales</taxon>
        <taxon>Enterobacteriaceae</taxon>
        <taxon>Cronobacter</taxon>
    </lineage>
</organism>
<dbReference type="HOGENOM" id="CLU_080880_3_0_6"/>
<name>V5U3Z9_9ENTR</name>
<keyword evidence="2 4" id="KW-0479">Metal-binding</keyword>
<evidence type="ECO:0000256" key="4">
    <source>
        <dbReference type="HAMAP-Rule" id="MF_00142"/>
    </source>
</evidence>
<dbReference type="InterPro" id="IPR002908">
    <property type="entry name" value="Frataxin/CyaY"/>
</dbReference>
<dbReference type="GO" id="GO:0016226">
    <property type="term" value="P:iron-sulfur cluster assembly"/>
    <property type="evidence" value="ECO:0007669"/>
    <property type="project" value="UniProtKB-UniRule"/>
</dbReference>
<dbReference type="EMBL" id="CP006731">
    <property type="protein sequence ID" value="AHB72261.1"/>
    <property type="molecule type" value="Genomic_DNA"/>
</dbReference>
<dbReference type="PROSITE" id="PS01344">
    <property type="entry name" value="FRATAXIN_1"/>
    <property type="match status" value="1"/>
</dbReference>
<dbReference type="SMART" id="SM01219">
    <property type="entry name" value="Frataxin_Cyay"/>
    <property type="match status" value="1"/>
</dbReference>
<evidence type="ECO:0000313" key="5">
    <source>
        <dbReference type="EMBL" id="AHB72261.1"/>
    </source>
</evidence>
<dbReference type="PATRIC" id="fig|1401659.3.peg.3865"/>
<dbReference type="InterPro" id="IPR036524">
    <property type="entry name" value="Frataxin/CyaY_sf"/>
</dbReference>
<dbReference type="SUPFAM" id="SSF55387">
    <property type="entry name" value="Frataxin/Nqo15-like"/>
    <property type="match status" value="1"/>
</dbReference>
<dbReference type="GO" id="GO:0008198">
    <property type="term" value="F:ferrous iron binding"/>
    <property type="evidence" value="ECO:0007669"/>
    <property type="project" value="TreeGrafter"/>
</dbReference>
<dbReference type="KEGG" id="csi:P262_05472"/>
<reference evidence="5 6" key="1">
    <citation type="journal article" date="2014" name="Genome Announc.">
        <title>Complete Genome Sequence of Cronobacter sakazakii Strain CMCC 45402.</title>
        <authorList>
            <person name="Zhao Z."/>
            <person name="Wang L."/>
            <person name="Wang B."/>
            <person name="Liang H."/>
            <person name="Ye Q."/>
            <person name="Zeng M."/>
        </authorList>
    </citation>
    <scope>NUCLEOTIDE SEQUENCE [LARGE SCALE GENOMIC DNA]</scope>
    <source>
        <strain evidence="6">45402</strain>
    </source>
</reference>
<accession>V5U3Z9</accession>
<evidence type="ECO:0000256" key="2">
    <source>
        <dbReference type="ARBA" id="ARBA00022723"/>
    </source>
</evidence>
<dbReference type="InterPro" id="IPR047584">
    <property type="entry name" value="CyaY"/>
</dbReference>
<comment type="function">
    <text evidence="4">Involved in iron-sulfur (Fe-S) cluster assembly. May act as a regulator of Fe-S biogenesis.</text>
</comment>
<dbReference type="PROSITE" id="PS50810">
    <property type="entry name" value="FRATAXIN_2"/>
    <property type="match status" value="1"/>
</dbReference>
<dbReference type="HAMAP" id="MF_00142">
    <property type="entry name" value="CyaY"/>
    <property type="match status" value="1"/>
</dbReference>
<dbReference type="Pfam" id="PF01491">
    <property type="entry name" value="Frataxin_Cyay"/>
    <property type="match status" value="1"/>
</dbReference>
<evidence type="ECO:0000256" key="3">
    <source>
        <dbReference type="ARBA" id="ARBA00023004"/>
    </source>
</evidence>
<comment type="similarity">
    <text evidence="1 4">Belongs to the frataxin family.</text>
</comment>
<dbReference type="PANTHER" id="PTHR16821:SF2">
    <property type="entry name" value="FRATAXIN, MITOCHONDRIAL"/>
    <property type="match status" value="1"/>
</dbReference>
<gene>
    <name evidence="4" type="primary">cyaY</name>
    <name evidence="5" type="ORF">P262_05472</name>
</gene>
<dbReference type="FunFam" id="3.30.920.10:FF:000001">
    <property type="entry name" value="Iron-sulfur cluster assembly protein CyaY"/>
    <property type="match status" value="1"/>
</dbReference>
<dbReference type="Proteomes" id="UP000018545">
    <property type="component" value="Chromosome"/>
</dbReference>
<dbReference type="CDD" id="cd00503">
    <property type="entry name" value="Frataxin"/>
    <property type="match status" value="1"/>
</dbReference>
<dbReference type="NCBIfam" id="TIGR03421">
    <property type="entry name" value="FeS_CyaY"/>
    <property type="match status" value="1"/>
</dbReference>
<dbReference type="GO" id="GO:0008199">
    <property type="term" value="F:ferric iron binding"/>
    <property type="evidence" value="ECO:0007669"/>
    <property type="project" value="InterPro"/>
</dbReference>
<dbReference type="GO" id="GO:0005829">
    <property type="term" value="C:cytosol"/>
    <property type="evidence" value="ECO:0007669"/>
    <property type="project" value="TreeGrafter"/>
</dbReference>
<evidence type="ECO:0000313" key="6">
    <source>
        <dbReference type="Proteomes" id="UP000018545"/>
    </source>
</evidence>